<comment type="catalytic activity">
    <reaction evidence="8">
        <text>fluoride(in) = fluoride(out)</text>
        <dbReference type="Rhea" id="RHEA:76159"/>
        <dbReference type="ChEBI" id="CHEBI:17051"/>
    </reaction>
    <physiologicalReaction direction="left-to-right" evidence="8">
        <dbReference type="Rhea" id="RHEA:76160"/>
    </physiologicalReaction>
</comment>
<keyword evidence="13" id="KW-1185">Reference proteome</keyword>
<comment type="subcellular location">
    <subcellularLocation>
        <location evidence="2">Cell membrane</location>
        <topology evidence="2">Multi-pass membrane protein</topology>
    </subcellularLocation>
</comment>
<dbReference type="Proteomes" id="UP000734854">
    <property type="component" value="Unassembled WGS sequence"/>
</dbReference>
<dbReference type="Pfam" id="PF02537">
    <property type="entry name" value="CRCB"/>
    <property type="match status" value="1"/>
</dbReference>
<keyword evidence="9" id="KW-0175">Coiled coil</keyword>
<feature type="coiled-coil region" evidence="9">
    <location>
        <begin position="772"/>
        <end position="799"/>
    </location>
</feature>
<evidence type="ECO:0000313" key="13">
    <source>
        <dbReference type="Proteomes" id="UP000734854"/>
    </source>
</evidence>
<evidence type="ECO:0000256" key="7">
    <source>
        <dbReference type="ARBA" id="ARBA00035120"/>
    </source>
</evidence>
<keyword evidence="5 10" id="KW-1133">Transmembrane helix</keyword>
<proteinExistence type="inferred from homology"/>
<dbReference type="PANTHER" id="PTHR28259:SF1">
    <property type="entry name" value="FLUORIDE EXPORT PROTEIN 1-RELATED"/>
    <property type="match status" value="1"/>
</dbReference>
<evidence type="ECO:0000313" key="12">
    <source>
        <dbReference type="EMBL" id="KAG6520327.1"/>
    </source>
</evidence>
<dbReference type="GO" id="GO:1903425">
    <property type="term" value="F:fluoride transmembrane transporter activity"/>
    <property type="evidence" value="ECO:0007669"/>
    <property type="project" value="TreeGrafter"/>
</dbReference>
<evidence type="ECO:0000256" key="4">
    <source>
        <dbReference type="ARBA" id="ARBA00022692"/>
    </source>
</evidence>
<dbReference type="CDD" id="cd14707">
    <property type="entry name" value="bZIP_plant_BZIP46"/>
    <property type="match status" value="1"/>
</dbReference>
<evidence type="ECO:0000256" key="9">
    <source>
        <dbReference type="SAM" id="Coils"/>
    </source>
</evidence>
<comment type="function">
    <text evidence="1">Fluoride channel required for the rapid expulsion of cytoplasmic fluoride.</text>
</comment>
<evidence type="ECO:0000256" key="6">
    <source>
        <dbReference type="ARBA" id="ARBA00023136"/>
    </source>
</evidence>
<comment type="similarity">
    <text evidence="7">Belongs to the fluoride channel Fluc/FEX (TC 1.A.43) family.</text>
</comment>
<feature type="transmembrane region" description="Helical" evidence="10">
    <location>
        <begin position="378"/>
        <end position="399"/>
    </location>
</feature>
<feature type="transmembrane region" description="Helical" evidence="10">
    <location>
        <begin position="512"/>
        <end position="532"/>
    </location>
</feature>
<gene>
    <name evidence="12" type="ORF">ZIOFF_017376</name>
</gene>
<dbReference type="Gene3D" id="1.20.5.170">
    <property type="match status" value="1"/>
</dbReference>
<dbReference type="AlphaFoldDB" id="A0A8J5H4E4"/>
<evidence type="ECO:0000256" key="1">
    <source>
        <dbReference type="ARBA" id="ARBA00002598"/>
    </source>
</evidence>
<dbReference type="EMBL" id="JACMSC010000005">
    <property type="protein sequence ID" value="KAG6520327.1"/>
    <property type="molecule type" value="Genomic_DNA"/>
</dbReference>
<keyword evidence="4 10" id="KW-0812">Transmembrane</keyword>
<reference evidence="12 13" key="1">
    <citation type="submission" date="2020-08" db="EMBL/GenBank/DDBJ databases">
        <title>Plant Genome Project.</title>
        <authorList>
            <person name="Zhang R.-G."/>
        </authorList>
    </citation>
    <scope>NUCLEOTIDE SEQUENCE [LARGE SCALE GENOMIC DNA]</scope>
    <source>
        <tissue evidence="12">Rhizome</tissue>
    </source>
</reference>
<feature type="transmembrane region" description="Helical" evidence="10">
    <location>
        <begin position="476"/>
        <end position="500"/>
    </location>
</feature>
<evidence type="ECO:0000256" key="10">
    <source>
        <dbReference type="SAM" id="Phobius"/>
    </source>
</evidence>
<keyword evidence="3" id="KW-1003">Cell membrane</keyword>
<protein>
    <recommendedName>
        <fullName evidence="11">BZIP domain-containing protein</fullName>
    </recommendedName>
</protein>
<name>A0A8J5H4E4_ZINOF</name>
<sequence>MSEIISPSAQSHSIRLSLDLSRQRIFFRTASMGRIGATGSWRLGSIRPNLIIEGIPTNATTPAGTDGDRTRAVDIDENDLRPGRMSTRGSWQSSVSFSSEHGDKVTLPQELVDRVDSSLAQVGCRGTRIGDKENEDGLLTFADDALILSFDSQSKVASLPSNVTPLSDEIMSPLPTGPMMSTKGNNQISCADKQYTLQFLLDYISYLSHLSVFGILRIRVNPCLLFLPHYWVFFNVAIVDEFKYLVMALAEISRNCYANILGVYTRYLLQKIFGPDHLNLTGENNPLYLDLPSNMVGLSIGYLGNLTTFSGWNQKMLESSSKGHWADAIAGIILGSIIFGIGCAGRHCKRVIGWGDDSIRRRTSILEKWRVDNFNKHVAILTAALLIWLLIWILSAEFFKLKLDDLSNSVVPWLAFLVGPLGVWTRWHLARLNGQGLGRKRMLKWLPIGTLLANVLAACFMAALATISKATDACTIIISGIQLGFLGCLSTVSTFAAEIYAMWKTGHGLNAFLYIAATITISFALGTLIYSVPSPVPLGDPSRFPMASSRVMASSSSANSDLTHQISICSLPVADLQSSVSGGGGLTKGLGSMSMEELFRTICAENAAALGADGGASVSRQGSLASFKSIGGKTVEEVWREITAGRVAEGGEGPGSEMTLEDFLARAGAVAEEDVGIPSGSIQAGGGPNPVVGEAFVSPQLPADNLVVEFVNGAEGVPSSRGRKRPLLDPVDRVVMQRQKRMIKNRESAARSRERKQVFGLPSLSKVRLAYIAELESLVSKLEEENAQLLRSQEQQQKKRIKQV</sequence>
<evidence type="ECO:0000256" key="5">
    <source>
        <dbReference type="ARBA" id="ARBA00022989"/>
    </source>
</evidence>
<keyword evidence="6 10" id="KW-0472">Membrane</keyword>
<evidence type="ECO:0000256" key="2">
    <source>
        <dbReference type="ARBA" id="ARBA00004651"/>
    </source>
</evidence>
<dbReference type="PANTHER" id="PTHR28259">
    <property type="entry name" value="FLUORIDE EXPORT PROTEIN 1-RELATED"/>
    <property type="match status" value="1"/>
</dbReference>
<comment type="caution">
    <text evidence="12">The sequence shown here is derived from an EMBL/GenBank/DDBJ whole genome shotgun (WGS) entry which is preliminary data.</text>
</comment>
<dbReference type="GO" id="GO:0003700">
    <property type="term" value="F:DNA-binding transcription factor activity"/>
    <property type="evidence" value="ECO:0007669"/>
    <property type="project" value="InterPro"/>
</dbReference>
<feature type="transmembrane region" description="Helical" evidence="10">
    <location>
        <begin position="442"/>
        <end position="464"/>
    </location>
</feature>
<feature type="domain" description="BZIP" evidence="11">
    <location>
        <begin position="740"/>
        <end position="755"/>
    </location>
</feature>
<dbReference type="PROSITE" id="PS00036">
    <property type="entry name" value="BZIP_BASIC"/>
    <property type="match status" value="1"/>
</dbReference>
<dbReference type="InterPro" id="IPR003691">
    <property type="entry name" value="FluC"/>
</dbReference>
<dbReference type="InterPro" id="IPR004827">
    <property type="entry name" value="bZIP"/>
</dbReference>
<feature type="transmembrane region" description="Helical" evidence="10">
    <location>
        <begin position="411"/>
        <end position="430"/>
    </location>
</feature>
<organism evidence="12 13">
    <name type="scientific">Zingiber officinale</name>
    <name type="common">Ginger</name>
    <name type="synonym">Amomum zingiber</name>
    <dbReference type="NCBI Taxonomy" id="94328"/>
    <lineage>
        <taxon>Eukaryota</taxon>
        <taxon>Viridiplantae</taxon>
        <taxon>Streptophyta</taxon>
        <taxon>Embryophyta</taxon>
        <taxon>Tracheophyta</taxon>
        <taxon>Spermatophyta</taxon>
        <taxon>Magnoliopsida</taxon>
        <taxon>Liliopsida</taxon>
        <taxon>Zingiberales</taxon>
        <taxon>Zingiberaceae</taxon>
        <taxon>Zingiber</taxon>
    </lineage>
</organism>
<accession>A0A8J5H4E4</accession>
<evidence type="ECO:0000259" key="11">
    <source>
        <dbReference type="PROSITE" id="PS00036"/>
    </source>
</evidence>
<dbReference type="GO" id="GO:0005886">
    <property type="term" value="C:plasma membrane"/>
    <property type="evidence" value="ECO:0007669"/>
    <property type="project" value="UniProtKB-SubCell"/>
</dbReference>
<evidence type="ECO:0000256" key="8">
    <source>
        <dbReference type="ARBA" id="ARBA00035585"/>
    </source>
</evidence>
<feature type="transmembrane region" description="Helical" evidence="10">
    <location>
        <begin position="325"/>
        <end position="344"/>
    </location>
</feature>
<evidence type="ECO:0000256" key="3">
    <source>
        <dbReference type="ARBA" id="ARBA00022475"/>
    </source>
</evidence>